<comment type="similarity">
    <text evidence="10">Belongs to the NqrB/RnfD family.</text>
</comment>
<keyword evidence="4 10" id="KW-0288">FMN</keyword>
<dbReference type="HAMAP" id="MF_00462">
    <property type="entry name" value="RsxD_RnfD"/>
    <property type="match status" value="1"/>
</dbReference>
<comment type="subunit">
    <text evidence="10">The complex is composed of six subunits: RnfA, RnfB, RnfC, RnfD, RnfE and RnfG.</text>
</comment>
<keyword evidence="8 10" id="KW-1133">Transmembrane helix</keyword>
<comment type="caution">
    <text evidence="11">The sequence shown here is derived from an EMBL/GenBank/DDBJ whole genome shotgun (WGS) entry which is preliminary data.</text>
</comment>
<comment type="function">
    <text evidence="10">Part of a membrane-bound complex that couples electron transfer with translocation of ions across the membrane.</text>
</comment>
<evidence type="ECO:0000256" key="2">
    <source>
        <dbReference type="ARBA" id="ARBA00022553"/>
    </source>
</evidence>
<dbReference type="Proteomes" id="UP001156836">
    <property type="component" value="Unassembled WGS sequence"/>
</dbReference>
<keyword evidence="6 10" id="KW-1278">Translocase</keyword>
<evidence type="ECO:0000256" key="9">
    <source>
        <dbReference type="ARBA" id="ARBA00023136"/>
    </source>
</evidence>
<evidence type="ECO:0000256" key="10">
    <source>
        <dbReference type="HAMAP-Rule" id="MF_00462"/>
    </source>
</evidence>
<evidence type="ECO:0000256" key="4">
    <source>
        <dbReference type="ARBA" id="ARBA00022643"/>
    </source>
</evidence>
<evidence type="ECO:0000256" key="6">
    <source>
        <dbReference type="ARBA" id="ARBA00022967"/>
    </source>
</evidence>
<keyword evidence="12" id="KW-1185">Reference proteome</keyword>
<dbReference type="NCBIfam" id="TIGR01946">
    <property type="entry name" value="rnfD"/>
    <property type="match status" value="1"/>
</dbReference>
<feature type="transmembrane region" description="Helical" evidence="10">
    <location>
        <begin position="230"/>
        <end position="249"/>
    </location>
</feature>
<feature type="transmembrane region" description="Helical" evidence="10">
    <location>
        <begin position="255"/>
        <end position="276"/>
    </location>
</feature>
<protein>
    <recommendedName>
        <fullName evidence="10">Ion-translocating oxidoreductase complex subunit D</fullName>
        <ecNumber evidence="10">7.-.-.-</ecNumber>
    </recommendedName>
    <alternativeName>
        <fullName evidence="10">Rnf electron transport complex subunit D</fullName>
    </alternativeName>
</protein>
<evidence type="ECO:0000313" key="11">
    <source>
        <dbReference type="EMBL" id="GLS06141.1"/>
    </source>
</evidence>
<dbReference type="EMBL" id="BSOZ01000097">
    <property type="protein sequence ID" value="GLS06141.1"/>
    <property type="molecule type" value="Genomic_DNA"/>
</dbReference>
<keyword evidence="7 10" id="KW-0249">Electron transport</keyword>
<dbReference type="PANTHER" id="PTHR30578:SF0">
    <property type="entry name" value="ION-TRANSLOCATING OXIDOREDUCTASE COMPLEX SUBUNIT D"/>
    <property type="match status" value="1"/>
</dbReference>
<organism evidence="11 12">
    <name type="scientific">Chitiniphilus shinanonensis</name>
    <dbReference type="NCBI Taxonomy" id="553088"/>
    <lineage>
        <taxon>Bacteria</taxon>
        <taxon>Pseudomonadati</taxon>
        <taxon>Pseudomonadota</taxon>
        <taxon>Betaproteobacteria</taxon>
        <taxon>Neisseriales</taxon>
        <taxon>Chitinibacteraceae</taxon>
        <taxon>Chitiniphilus</taxon>
    </lineage>
</organism>
<name>A0ABQ6BWN9_9NEIS</name>
<evidence type="ECO:0000256" key="1">
    <source>
        <dbReference type="ARBA" id="ARBA00022448"/>
    </source>
</evidence>
<evidence type="ECO:0000256" key="5">
    <source>
        <dbReference type="ARBA" id="ARBA00022692"/>
    </source>
</evidence>
<evidence type="ECO:0000256" key="7">
    <source>
        <dbReference type="ARBA" id="ARBA00022982"/>
    </source>
</evidence>
<keyword evidence="10" id="KW-0997">Cell inner membrane</keyword>
<feature type="modified residue" description="FMN phosphoryl threonine" evidence="10">
    <location>
        <position position="176"/>
    </location>
</feature>
<keyword evidence="10" id="KW-1003">Cell membrane</keyword>
<accession>A0ABQ6BWN9</accession>
<reference evidence="12" key="1">
    <citation type="journal article" date="2019" name="Int. J. Syst. Evol. Microbiol.">
        <title>The Global Catalogue of Microorganisms (GCM) 10K type strain sequencing project: providing services to taxonomists for standard genome sequencing and annotation.</title>
        <authorList>
            <consortium name="The Broad Institute Genomics Platform"/>
            <consortium name="The Broad Institute Genome Sequencing Center for Infectious Disease"/>
            <person name="Wu L."/>
            <person name="Ma J."/>
        </authorList>
    </citation>
    <scope>NUCLEOTIDE SEQUENCE [LARGE SCALE GENOMIC DNA]</scope>
    <source>
        <strain evidence="12">NBRC 104970</strain>
    </source>
</reference>
<keyword evidence="1 10" id="KW-0813">Transport</keyword>
<dbReference type="Pfam" id="PF03116">
    <property type="entry name" value="NQR2_RnfD_RnfE"/>
    <property type="match status" value="1"/>
</dbReference>
<keyword evidence="2 10" id="KW-0597">Phosphoprotein</keyword>
<proteinExistence type="inferred from homology"/>
<dbReference type="EC" id="7.-.-.-" evidence="10"/>
<feature type="transmembrane region" description="Helical" evidence="10">
    <location>
        <begin position="288"/>
        <end position="306"/>
    </location>
</feature>
<keyword evidence="5 10" id="KW-0812">Transmembrane</keyword>
<keyword evidence="9 10" id="KW-0472">Membrane</keyword>
<dbReference type="PANTHER" id="PTHR30578">
    <property type="entry name" value="ELECTRON TRANSPORT COMPLEX PROTEIN RNFD"/>
    <property type="match status" value="1"/>
</dbReference>
<keyword evidence="3 10" id="KW-0285">Flavoprotein</keyword>
<dbReference type="InterPro" id="IPR004338">
    <property type="entry name" value="NqrB/RnfD"/>
</dbReference>
<dbReference type="InterPro" id="IPR011303">
    <property type="entry name" value="RnfD_bac"/>
</dbReference>
<comment type="caution">
    <text evidence="10">Lacks conserved residue(s) required for the propagation of feature annotation.</text>
</comment>
<evidence type="ECO:0000256" key="8">
    <source>
        <dbReference type="ARBA" id="ARBA00022989"/>
    </source>
</evidence>
<feature type="transmembrane region" description="Helical" evidence="10">
    <location>
        <begin position="65"/>
        <end position="85"/>
    </location>
</feature>
<evidence type="ECO:0000256" key="3">
    <source>
        <dbReference type="ARBA" id="ARBA00022630"/>
    </source>
</evidence>
<evidence type="ECO:0000313" key="12">
    <source>
        <dbReference type="Proteomes" id="UP001156836"/>
    </source>
</evidence>
<dbReference type="RefSeq" id="WP_018749243.1">
    <property type="nucleotide sequence ID" value="NZ_BSOZ01000097.1"/>
</dbReference>
<comment type="subcellular location">
    <subcellularLocation>
        <location evidence="10">Cell inner membrane</location>
        <topology evidence="10">Multi-pass membrane protein</topology>
    </subcellularLocation>
</comment>
<sequence length="343" mass="35694">MRTSPFLVQPTPLQIVMLKVAGALLPGIALYAWTFGIGVLVQIALASVTALAVEAGCLKLRGRPLQPFLSDGSALVTAWLLALAVPPLAPWWMVVLATAVAIGLAKHLYGGLGQNTFNPAMVGFAVLIVSFPAQMSRWAAPLGLGMAELGGLAQLGWIFTGQLPAGLAFDAIASATPLDTVRTALGQGQPLAQILAAPIFGDVGGTGSEWIVLGWLVGGVFLWQQKLIPWQLPVGYLGALALTASAFHLADPAHYAGPGFHLATGAAMLGAFFIVTDPVTAPTTPWGRLLYAALAGVLTYLIRVFGSYPDGVAFAVLIMNIATPLIDQLTQPAVFGRKRGKAA</sequence>
<comment type="cofactor">
    <cofactor evidence="10">
        <name>FMN</name>
        <dbReference type="ChEBI" id="CHEBI:58210"/>
    </cofactor>
</comment>
<feature type="transmembrane region" description="Helical" evidence="10">
    <location>
        <begin position="28"/>
        <end position="53"/>
    </location>
</feature>
<gene>
    <name evidence="10 11" type="primary">rnfD</name>
    <name evidence="11" type="ORF">GCM10007860_33090</name>
</gene>